<feature type="region of interest" description="Disordered" evidence="1">
    <location>
        <begin position="90"/>
        <end position="112"/>
    </location>
</feature>
<dbReference type="Gene3D" id="3.30.70.1060">
    <property type="entry name" value="Dimeric alpha+beta barrel"/>
    <property type="match status" value="1"/>
</dbReference>
<comment type="caution">
    <text evidence="2">The sequence shown here is derived from an EMBL/GenBank/DDBJ whole genome shotgun (WGS) entry which is preliminary data.</text>
</comment>
<proteinExistence type="predicted"/>
<dbReference type="InterPro" id="IPR051807">
    <property type="entry name" value="Sec-metab_biosynth-assoc"/>
</dbReference>
<dbReference type="EMBL" id="JAQQWP010000001">
    <property type="protein sequence ID" value="KAK8132062.1"/>
    <property type="molecule type" value="Genomic_DNA"/>
</dbReference>
<protein>
    <recommendedName>
        <fullName evidence="4">YCII-related domain-containing protein</fullName>
    </recommendedName>
</protein>
<sequence length="215" mass="23743">MVSDRPGAARGKVARADPVPFSCTFFGETLSPSARSGQAPQVVGNAFACLAPSDGAIEQMMEKSTYGQENIWDLKSTSISPLFTVHSSNFPSPPPTGTEQTTVQRSSPGGPEHLVVFPDSPNVLERRVAIRPRHSPNFVRLHNEGYVSWAGPVFEKHVDADISKRPFKGSVMVVNEGSWEALMERLKSDPYIQEKIWDLGKTSFIPFRTIMRQLN</sequence>
<gene>
    <name evidence="2" type="ORF">PG999_000235</name>
</gene>
<keyword evidence="3" id="KW-1185">Reference proteome</keyword>
<dbReference type="InterPro" id="IPR011008">
    <property type="entry name" value="Dimeric_a/b-barrel"/>
</dbReference>
<dbReference type="PANTHER" id="PTHR33606">
    <property type="entry name" value="PROTEIN YCII"/>
    <property type="match status" value="1"/>
</dbReference>
<name>A0AAW0RAW6_9PEZI</name>
<feature type="compositionally biased region" description="Polar residues" evidence="1">
    <location>
        <begin position="97"/>
        <end position="107"/>
    </location>
</feature>
<evidence type="ECO:0000256" key="1">
    <source>
        <dbReference type="SAM" id="MobiDB-lite"/>
    </source>
</evidence>
<evidence type="ECO:0000313" key="2">
    <source>
        <dbReference type="EMBL" id="KAK8132062.1"/>
    </source>
</evidence>
<accession>A0AAW0RAW6</accession>
<organism evidence="2 3">
    <name type="scientific">Apiospora kogelbergensis</name>
    <dbReference type="NCBI Taxonomy" id="1337665"/>
    <lineage>
        <taxon>Eukaryota</taxon>
        <taxon>Fungi</taxon>
        <taxon>Dikarya</taxon>
        <taxon>Ascomycota</taxon>
        <taxon>Pezizomycotina</taxon>
        <taxon>Sordariomycetes</taxon>
        <taxon>Xylariomycetidae</taxon>
        <taxon>Amphisphaeriales</taxon>
        <taxon>Apiosporaceae</taxon>
        <taxon>Apiospora</taxon>
    </lineage>
</organism>
<dbReference type="PANTHER" id="PTHR33606:SF3">
    <property type="entry name" value="PROTEIN YCII"/>
    <property type="match status" value="1"/>
</dbReference>
<dbReference type="AlphaFoldDB" id="A0AAW0RAW6"/>
<evidence type="ECO:0000313" key="3">
    <source>
        <dbReference type="Proteomes" id="UP001392437"/>
    </source>
</evidence>
<dbReference type="Proteomes" id="UP001392437">
    <property type="component" value="Unassembled WGS sequence"/>
</dbReference>
<dbReference type="SUPFAM" id="SSF54909">
    <property type="entry name" value="Dimeric alpha+beta barrel"/>
    <property type="match status" value="1"/>
</dbReference>
<reference evidence="2 3" key="1">
    <citation type="submission" date="2023-01" db="EMBL/GenBank/DDBJ databases">
        <title>Analysis of 21 Apiospora genomes using comparative genomics revels a genus with tremendous synthesis potential of carbohydrate active enzymes and secondary metabolites.</title>
        <authorList>
            <person name="Sorensen T."/>
        </authorList>
    </citation>
    <scope>NUCLEOTIDE SEQUENCE [LARGE SCALE GENOMIC DNA]</scope>
    <source>
        <strain evidence="2 3">CBS 117206</strain>
    </source>
</reference>
<evidence type="ECO:0008006" key="4">
    <source>
        <dbReference type="Google" id="ProtNLM"/>
    </source>
</evidence>